<dbReference type="GO" id="GO:0005886">
    <property type="term" value="C:plasma membrane"/>
    <property type="evidence" value="ECO:0007669"/>
    <property type="project" value="TreeGrafter"/>
</dbReference>
<evidence type="ECO:0000256" key="3">
    <source>
        <dbReference type="ARBA" id="ARBA00022692"/>
    </source>
</evidence>
<name>A0AAW4YCY1_STAAU</name>
<organism evidence="7 8">
    <name type="scientific">Staphylococcus aureus</name>
    <dbReference type="NCBI Taxonomy" id="1280"/>
    <lineage>
        <taxon>Bacteria</taxon>
        <taxon>Bacillati</taxon>
        <taxon>Bacillota</taxon>
        <taxon>Bacilli</taxon>
        <taxon>Bacillales</taxon>
        <taxon>Staphylococcaceae</taxon>
        <taxon>Staphylococcus</taxon>
    </lineage>
</organism>
<feature type="non-terminal residue" evidence="7">
    <location>
        <position position="146"/>
    </location>
</feature>
<evidence type="ECO:0000256" key="5">
    <source>
        <dbReference type="ARBA" id="ARBA00023136"/>
    </source>
</evidence>
<feature type="non-terminal residue" evidence="7">
    <location>
        <position position="1"/>
    </location>
</feature>
<dbReference type="Gene3D" id="1.20.1250.20">
    <property type="entry name" value="MFS general substrate transporter like domains"/>
    <property type="match status" value="1"/>
</dbReference>
<evidence type="ECO:0000313" key="7">
    <source>
        <dbReference type="EMBL" id="MCE3364488.1"/>
    </source>
</evidence>
<dbReference type="GO" id="GO:0022857">
    <property type="term" value="F:transmembrane transporter activity"/>
    <property type="evidence" value="ECO:0007669"/>
    <property type="project" value="TreeGrafter"/>
</dbReference>
<comment type="caution">
    <text evidence="7">The sequence shown here is derived from an EMBL/GenBank/DDBJ whole genome shotgun (WGS) entry which is preliminary data.</text>
</comment>
<dbReference type="GO" id="GO:0012505">
    <property type="term" value="C:endomembrane system"/>
    <property type="evidence" value="ECO:0007669"/>
    <property type="project" value="UniProtKB-SubCell"/>
</dbReference>
<dbReference type="PANTHER" id="PTHR23501">
    <property type="entry name" value="MAJOR FACILITATOR SUPERFAMILY"/>
    <property type="match status" value="1"/>
</dbReference>
<gene>
    <name evidence="7" type="ORF">LB359_19930</name>
</gene>
<keyword evidence="2" id="KW-0813">Transport</keyword>
<dbReference type="SUPFAM" id="SSF103473">
    <property type="entry name" value="MFS general substrate transporter"/>
    <property type="match status" value="1"/>
</dbReference>
<dbReference type="InterPro" id="IPR036259">
    <property type="entry name" value="MFS_trans_sf"/>
</dbReference>
<dbReference type="EMBL" id="JAIUEN010000893">
    <property type="protein sequence ID" value="MCE3364488.1"/>
    <property type="molecule type" value="Genomic_DNA"/>
</dbReference>
<evidence type="ECO:0000256" key="1">
    <source>
        <dbReference type="ARBA" id="ARBA00004127"/>
    </source>
</evidence>
<feature type="transmembrane region" description="Helical" evidence="6">
    <location>
        <begin position="56"/>
        <end position="73"/>
    </location>
</feature>
<evidence type="ECO:0000256" key="4">
    <source>
        <dbReference type="ARBA" id="ARBA00022989"/>
    </source>
</evidence>
<accession>A0AAW4YCY1</accession>
<dbReference type="Proteomes" id="UP001200271">
    <property type="component" value="Unassembled WGS sequence"/>
</dbReference>
<keyword evidence="5 6" id="KW-0472">Membrane</keyword>
<feature type="transmembrane region" description="Helical" evidence="6">
    <location>
        <begin position="93"/>
        <end position="114"/>
    </location>
</feature>
<feature type="transmembrane region" description="Helical" evidence="6">
    <location>
        <begin position="34"/>
        <end position="50"/>
    </location>
</feature>
<comment type="subcellular location">
    <subcellularLocation>
        <location evidence="1">Endomembrane system</location>
        <topology evidence="1">Multi-pass membrane protein</topology>
    </subcellularLocation>
</comment>
<dbReference type="PANTHER" id="PTHR23501:SF191">
    <property type="entry name" value="VACUOLAR BASIC AMINO ACID TRANSPORTER 4"/>
    <property type="match status" value="1"/>
</dbReference>
<reference evidence="7" key="1">
    <citation type="journal article" date="2021" name="Front Med (Lausanne)">
        <title>The Prevalence and Determinants of Fusidic Acid Resistance Among Methicillin-Resistant Staphylococcus aureus Clinical Isolates in China.</title>
        <authorList>
            <person name="Zhao H."/>
            <person name="Wang X."/>
            <person name="Wang B."/>
            <person name="Xu Y."/>
            <person name="Rao L."/>
            <person name="Wan B."/>
            <person name="Guo Y."/>
            <person name="Wu X."/>
            <person name="Yu J."/>
            <person name="Chen L."/>
            <person name="Li M."/>
            <person name="Yu F."/>
        </authorList>
    </citation>
    <scope>NUCLEOTIDE SEQUENCE</scope>
    <source>
        <strain evidence="7">NC-4</strain>
    </source>
</reference>
<evidence type="ECO:0000313" key="8">
    <source>
        <dbReference type="Proteomes" id="UP001200271"/>
    </source>
</evidence>
<feature type="transmembrane region" description="Helical" evidence="6">
    <location>
        <begin position="6"/>
        <end position="22"/>
    </location>
</feature>
<keyword evidence="3 6" id="KW-0812">Transmembrane</keyword>
<evidence type="ECO:0000256" key="2">
    <source>
        <dbReference type="ARBA" id="ARBA00022448"/>
    </source>
</evidence>
<protein>
    <submittedName>
        <fullName evidence="7">MFS transporter</fullName>
    </submittedName>
</protein>
<evidence type="ECO:0000256" key="6">
    <source>
        <dbReference type="SAM" id="Phobius"/>
    </source>
</evidence>
<dbReference type="AlphaFoldDB" id="A0AAW4YCY1"/>
<reference evidence="7" key="2">
    <citation type="submission" date="2023-08" db="EMBL/GenBank/DDBJ databases">
        <authorList>
            <person name="Zhao H."/>
            <person name="Wang X."/>
        </authorList>
    </citation>
    <scope>NUCLEOTIDE SEQUENCE</scope>
    <source>
        <strain evidence="7">NC-4</strain>
    </source>
</reference>
<sequence length="146" mass="16533">INIPIAIIAIILVVWTFHFPEEKTVAKSKFDTKGITLFYIFIGLIMFALLNQQHLYLNIIGFVLAILVALRLFNVEKKVSSPFLPVAEFNRMITLVFITDLLTAVCLMGFNLYIPVYLQEQLGLSPLQSGLVIFPLSVAWITLNFN</sequence>
<keyword evidence="4 6" id="KW-1133">Transmembrane helix</keyword>
<proteinExistence type="predicted"/>
<feature type="transmembrane region" description="Helical" evidence="6">
    <location>
        <begin position="126"/>
        <end position="145"/>
    </location>
</feature>